<evidence type="ECO:0000256" key="5">
    <source>
        <dbReference type="ARBA" id="ARBA00022840"/>
    </source>
</evidence>
<feature type="domain" description="ABC transmembrane type-1" evidence="10">
    <location>
        <begin position="49"/>
        <end position="336"/>
    </location>
</feature>
<evidence type="ECO:0000313" key="11">
    <source>
        <dbReference type="EMBL" id="MDJ1159320.1"/>
    </source>
</evidence>
<gene>
    <name evidence="11" type="ORF">QNA08_13855</name>
</gene>
<dbReference type="InterPro" id="IPR039421">
    <property type="entry name" value="Type_1_exporter"/>
</dbReference>
<name>A0ABT7AIW7_9HYPH</name>
<evidence type="ECO:0000256" key="4">
    <source>
        <dbReference type="ARBA" id="ARBA00022741"/>
    </source>
</evidence>
<evidence type="ECO:0000313" key="12">
    <source>
        <dbReference type="Proteomes" id="UP001321492"/>
    </source>
</evidence>
<keyword evidence="7 8" id="KW-0472">Membrane</keyword>
<organism evidence="11 12">
    <name type="scientific">Chelatococcus albus</name>
    <dbReference type="NCBI Taxonomy" id="3047466"/>
    <lineage>
        <taxon>Bacteria</taxon>
        <taxon>Pseudomonadati</taxon>
        <taxon>Pseudomonadota</taxon>
        <taxon>Alphaproteobacteria</taxon>
        <taxon>Hyphomicrobiales</taxon>
        <taxon>Chelatococcaceae</taxon>
        <taxon>Chelatococcus</taxon>
    </lineage>
</organism>
<feature type="transmembrane region" description="Helical" evidence="8">
    <location>
        <begin position="277"/>
        <end position="300"/>
    </location>
</feature>
<evidence type="ECO:0000256" key="7">
    <source>
        <dbReference type="ARBA" id="ARBA00023136"/>
    </source>
</evidence>
<evidence type="ECO:0000256" key="3">
    <source>
        <dbReference type="ARBA" id="ARBA00022692"/>
    </source>
</evidence>
<keyword evidence="3 8" id="KW-0812">Transmembrane</keyword>
<dbReference type="InterPro" id="IPR003439">
    <property type="entry name" value="ABC_transporter-like_ATP-bd"/>
</dbReference>
<evidence type="ECO:0000259" key="9">
    <source>
        <dbReference type="PROSITE" id="PS50893"/>
    </source>
</evidence>
<accession>A0ABT7AIW7</accession>
<sequence length="633" mass="68811">MLSHVIDRLLSPAERRIDVFTPFDDRLTPPRSVLRFVWHYLKPARAWLVLILLSSLAIALAESGLMLIVGWLVDQLSAASPEHFARDNLTMLVGGALLLVVGLPLLHGLNEVCVNQIFSPCLTNQIRWRTHLYTLGHSLSYFQGDFAGRLANRIVQVGPAVRDIALGIVDNLWFVFVYAATAIAIFGSTDILMALPVVVWLALYVALLAYFVPRAQVRAEAVAERRSTLVGRIVDTYTNILTVKLFARQDAERSAVHGAIAEHTASYLRQMRLMTGVAVTLSTLNAALFVVSVGVAILLWSRGEMSTGAIAAALGLVLRITAMSGWVMHVVRDVFENIGVVQESMETIVHPHGVVDAPNARPLVVCRGEIRFEKVGFHYGKQSSVIAGLDLVVRPGEKIGLVGPSGAGKSTLVNLLLRLYDLEQGRILVDGQDIAQVTQDSLRSQIAVVTQDTSLLHRSIRDNIRYGRSDATEEDIARAAGLAAAHGFILGLEDHRGRRGYDSQVGERGVKLSGGQRQRIAIARVLLKDAPILILDEATSALDSEAEAAIQEQLGRLMAGKTVIAIAHRLSTIAALDRLVVMDKGRIVEQGTHAELVAAGSLYARLWQRQSGGFLGEAEPGVARDIRAGALTR</sequence>
<dbReference type="PANTHER" id="PTHR43394:SF1">
    <property type="entry name" value="ATP-BINDING CASSETTE SUB-FAMILY B MEMBER 10, MITOCHONDRIAL"/>
    <property type="match status" value="1"/>
</dbReference>
<comment type="subcellular location">
    <subcellularLocation>
        <location evidence="1">Cell membrane</location>
        <topology evidence="1">Multi-pass membrane protein</topology>
    </subcellularLocation>
</comment>
<feature type="transmembrane region" description="Helical" evidence="8">
    <location>
        <begin position="191"/>
        <end position="212"/>
    </location>
</feature>
<keyword evidence="5 11" id="KW-0067">ATP-binding</keyword>
<dbReference type="Pfam" id="PF00664">
    <property type="entry name" value="ABC_membrane"/>
    <property type="match status" value="1"/>
</dbReference>
<evidence type="ECO:0000256" key="1">
    <source>
        <dbReference type="ARBA" id="ARBA00004651"/>
    </source>
</evidence>
<dbReference type="SUPFAM" id="SSF52540">
    <property type="entry name" value="P-loop containing nucleoside triphosphate hydrolases"/>
    <property type="match status" value="1"/>
</dbReference>
<evidence type="ECO:0000256" key="8">
    <source>
        <dbReference type="SAM" id="Phobius"/>
    </source>
</evidence>
<dbReference type="EMBL" id="JASJEV010000008">
    <property type="protein sequence ID" value="MDJ1159320.1"/>
    <property type="molecule type" value="Genomic_DNA"/>
</dbReference>
<dbReference type="Proteomes" id="UP001321492">
    <property type="component" value="Unassembled WGS sequence"/>
</dbReference>
<dbReference type="PROSITE" id="PS50929">
    <property type="entry name" value="ABC_TM1F"/>
    <property type="match status" value="1"/>
</dbReference>
<dbReference type="InterPro" id="IPR003593">
    <property type="entry name" value="AAA+_ATPase"/>
</dbReference>
<feature type="transmembrane region" description="Helical" evidence="8">
    <location>
        <begin position="89"/>
        <end position="109"/>
    </location>
</feature>
<dbReference type="GO" id="GO:0005524">
    <property type="term" value="F:ATP binding"/>
    <property type="evidence" value="ECO:0007669"/>
    <property type="project" value="UniProtKB-KW"/>
</dbReference>
<dbReference type="InterPro" id="IPR036640">
    <property type="entry name" value="ABC1_TM_sf"/>
</dbReference>
<dbReference type="PROSITE" id="PS00211">
    <property type="entry name" value="ABC_TRANSPORTER_1"/>
    <property type="match status" value="1"/>
</dbReference>
<evidence type="ECO:0000256" key="6">
    <source>
        <dbReference type="ARBA" id="ARBA00022989"/>
    </source>
</evidence>
<feature type="domain" description="ABC transporter" evidence="9">
    <location>
        <begin position="370"/>
        <end position="609"/>
    </location>
</feature>
<dbReference type="InterPro" id="IPR011527">
    <property type="entry name" value="ABC1_TM_dom"/>
</dbReference>
<feature type="transmembrane region" description="Helical" evidence="8">
    <location>
        <begin position="46"/>
        <end position="69"/>
    </location>
</feature>
<keyword evidence="12" id="KW-1185">Reference proteome</keyword>
<dbReference type="InterPro" id="IPR027417">
    <property type="entry name" value="P-loop_NTPase"/>
</dbReference>
<dbReference type="Pfam" id="PF00005">
    <property type="entry name" value="ABC_tran"/>
    <property type="match status" value="1"/>
</dbReference>
<comment type="similarity">
    <text evidence="2">Belongs to the ABC transporter superfamily.</text>
</comment>
<dbReference type="Gene3D" id="3.40.50.300">
    <property type="entry name" value="P-loop containing nucleotide triphosphate hydrolases"/>
    <property type="match status" value="1"/>
</dbReference>
<evidence type="ECO:0000259" key="10">
    <source>
        <dbReference type="PROSITE" id="PS50929"/>
    </source>
</evidence>
<comment type="caution">
    <text evidence="11">The sequence shown here is derived from an EMBL/GenBank/DDBJ whole genome shotgun (WGS) entry which is preliminary data.</text>
</comment>
<dbReference type="SUPFAM" id="SSF90123">
    <property type="entry name" value="ABC transporter transmembrane region"/>
    <property type="match status" value="1"/>
</dbReference>
<proteinExistence type="inferred from homology"/>
<keyword evidence="4" id="KW-0547">Nucleotide-binding</keyword>
<dbReference type="InterPro" id="IPR017871">
    <property type="entry name" value="ABC_transporter-like_CS"/>
</dbReference>
<keyword evidence="6 8" id="KW-1133">Transmembrane helix</keyword>
<dbReference type="SMART" id="SM00382">
    <property type="entry name" value="AAA"/>
    <property type="match status" value="1"/>
</dbReference>
<dbReference type="RefSeq" id="WP_283741318.1">
    <property type="nucleotide sequence ID" value="NZ_JASJEV010000008.1"/>
</dbReference>
<feature type="transmembrane region" description="Helical" evidence="8">
    <location>
        <begin position="306"/>
        <end position="328"/>
    </location>
</feature>
<reference evidence="11 12" key="1">
    <citation type="submission" date="2023-05" db="EMBL/GenBank/DDBJ databases">
        <title>Chelatococcus sp. nov., a moderately thermophilic bacterium isolated from hot spring microbial mat.</title>
        <authorList>
            <person name="Hu C.-J."/>
            <person name="Li W.-J."/>
        </authorList>
    </citation>
    <scope>NUCLEOTIDE SEQUENCE [LARGE SCALE GENOMIC DNA]</scope>
    <source>
        <strain evidence="11 12">SYSU G07232</strain>
    </source>
</reference>
<dbReference type="Gene3D" id="1.20.1560.10">
    <property type="entry name" value="ABC transporter type 1, transmembrane domain"/>
    <property type="match status" value="1"/>
</dbReference>
<dbReference type="PROSITE" id="PS50893">
    <property type="entry name" value="ABC_TRANSPORTER_2"/>
    <property type="match status" value="1"/>
</dbReference>
<feature type="transmembrane region" description="Helical" evidence="8">
    <location>
        <begin position="164"/>
        <end position="185"/>
    </location>
</feature>
<dbReference type="PANTHER" id="PTHR43394">
    <property type="entry name" value="ATP-DEPENDENT PERMEASE MDL1, MITOCHONDRIAL"/>
    <property type="match status" value="1"/>
</dbReference>
<evidence type="ECO:0000256" key="2">
    <source>
        <dbReference type="ARBA" id="ARBA00005417"/>
    </source>
</evidence>
<protein>
    <submittedName>
        <fullName evidence="11">ABC transporter ATP-binding protein</fullName>
    </submittedName>
</protein>